<dbReference type="Gene3D" id="2.170.140.10">
    <property type="entry name" value="Chitin binding domain"/>
    <property type="match status" value="1"/>
</dbReference>
<evidence type="ECO:0000313" key="4">
    <source>
        <dbReference type="Proteomes" id="UP000747542"/>
    </source>
</evidence>
<proteinExistence type="predicted"/>
<dbReference type="Pfam" id="PF01607">
    <property type="entry name" value="CBM_14"/>
    <property type="match status" value="1"/>
</dbReference>
<dbReference type="EMBL" id="JAHLQT010046553">
    <property type="protein sequence ID" value="KAG7153561.1"/>
    <property type="molecule type" value="Genomic_DNA"/>
</dbReference>
<dbReference type="PANTHER" id="PTHR22933:SF43">
    <property type="entry name" value="LP10131P"/>
    <property type="match status" value="1"/>
</dbReference>
<dbReference type="SUPFAM" id="SSF57625">
    <property type="entry name" value="Invertebrate chitin-binding proteins"/>
    <property type="match status" value="1"/>
</dbReference>
<feature type="compositionally biased region" description="Pro residues" evidence="1">
    <location>
        <begin position="17"/>
        <end position="26"/>
    </location>
</feature>
<accession>A0A8J5MJC5</accession>
<protein>
    <submittedName>
        <fullName evidence="3">U-scoloptoxin(01)-Cw1a-like 30</fullName>
    </submittedName>
</protein>
<name>A0A8J5MJC5_HOMAM</name>
<dbReference type="PROSITE" id="PS50940">
    <property type="entry name" value="CHIT_BIND_II"/>
    <property type="match status" value="1"/>
</dbReference>
<feature type="region of interest" description="Disordered" evidence="1">
    <location>
        <begin position="1"/>
        <end position="28"/>
    </location>
</feature>
<feature type="domain" description="Chitin-binding type-2" evidence="2">
    <location>
        <begin position="128"/>
        <end position="195"/>
    </location>
</feature>
<dbReference type="GO" id="GO:0005576">
    <property type="term" value="C:extracellular region"/>
    <property type="evidence" value="ECO:0007669"/>
    <property type="project" value="InterPro"/>
</dbReference>
<dbReference type="InterPro" id="IPR036508">
    <property type="entry name" value="Chitin-bd_dom_sf"/>
</dbReference>
<evidence type="ECO:0000313" key="3">
    <source>
        <dbReference type="EMBL" id="KAG7153561.1"/>
    </source>
</evidence>
<sequence>TFTEPTAPAAVQHHQQRPPPTSPAPTRPLYTEIILRQRERKFRKNVRISYPVTRQVVCQLLGKYLNLSSLSSSNTLSSGDMAKFFCASVVVVVASACLLATARADSSPTDYELPSNATVINGGPIVTGFSCDGLPYGYYADTNNECRVFHVCYPYLDAEQFFRTRMWSFICGQGAVFNQVALVCDHSVNSIPCEQSPNFYESSNGYFGQTERNFRE</sequence>
<dbReference type="InterPro" id="IPR052976">
    <property type="entry name" value="Scoloptoxin-like"/>
</dbReference>
<dbReference type="PANTHER" id="PTHR22933">
    <property type="entry name" value="FI18007P1-RELATED"/>
    <property type="match status" value="1"/>
</dbReference>
<dbReference type="Proteomes" id="UP000747542">
    <property type="component" value="Unassembled WGS sequence"/>
</dbReference>
<dbReference type="GO" id="GO:0008061">
    <property type="term" value="F:chitin binding"/>
    <property type="evidence" value="ECO:0007669"/>
    <property type="project" value="InterPro"/>
</dbReference>
<dbReference type="InterPro" id="IPR002557">
    <property type="entry name" value="Chitin-bd_dom"/>
</dbReference>
<dbReference type="AlphaFoldDB" id="A0A8J5MJC5"/>
<feature type="non-terminal residue" evidence="3">
    <location>
        <position position="216"/>
    </location>
</feature>
<evidence type="ECO:0000256" key="1">
    <source>
        <dbReference type="SAM" id="MobiDB-lite"/>
    </source>
</evidence>
<keyword evidence="4" id="KW-1185">Reference proteome</keyword>
<organism evidence="3 4">
    <name type="scientific">Homarus americanus</name>
    <name type="common">American lobster</name>
    <dbReference type="NCBI Taxonomy" id="6706"/>
    <lineage>
        <taxon>Eukaryota</taxon>
        <taxon>Metazoa</taxon>
        <taxon>Ecdysozoa</taxon>
        <taxon>Arthropoda</taxon>
        <taxon>Crustacea</taxon>
        <taxon>Multicrustacea</taxon>
        <taxon>Malacostraca</taxon>
        <taxon>Eumalacostraca</taxon>
        <taxon>Eucarida</taxon>
        <taxon>Decapoda</taxon>
        <taxon>Pleocyemata</taxon>
        <taxon>Astacidea</taxon>
        <taxon>Nephropoidea</taxon>
        <taxon>Nephropidae</taxon>
        <taxon>Homarus</taxon>
    </lineage>
</organism>
<comment type="caution">
    <text evidence="3">The sequence shown here is derived from an EMBL/GenBank/DDBJ whole genome shotgun (WGS) entry which is preliminary data.</text>
</comment>
<evidence type="ECO:0000259" key="2">
    <source>
        <dbReference type="PROSITE" id="PS50940"/>
    </source>
</evidence>
<gene>
    <name evidence="3" type="ORF">Hamer_G022863</name>
</gene>
<reference evidence="3" key="1">
    <citation type="journal article" date="2021" name="Sci. Adv.">
        <title>The American lobster genome reveals insights on longevity, neural, and immune adaptations.</title>
        <authorList>
            <person name="Polinski J.M."/>
            <person name="Zimin A.V."/>
            <person name="Clark K.F."/>
            <person name="Kohn A.B."/>
            <person name="Sadowski N."/>
            <person name="Timp W."/>
            <person name="Ptitsyn A."/>
            <person name="Khanna P."/>
            <person name="Romanova D.Y."/>
            <person name="Williams P."/>
            <person name="Greenwood S.J."/>
            <person name="Moroz L.L."/>
            <person name="Walt D.R."/>
            <person name="Bodnar A.G."/>
        </authorList>
    </citation>
    <scope>NUCLEOTIDE SEQUENCE</scope>
    <source>
        <strain evidence="3">GMGI-L3</strain>
    </source>
</reference>